<dbReference type="AlphaFoldDB" id="A0A1P8U827"/>
<feature type="region of interest" description="Disordered" evidence="1">
    <location>
        <begin position="1"/>
        <end position="20"/>
    </location>
</feature>
<dbReference type="NCBIfam" id="TIGR02532">
    <property type="entry name" value="IV_pilin_GFxxxE"/>
    <property type="match status" value="1"/>
</dbReference>
<dbReference type="STRING" id="36805.BOH66_08435"/>
<dbReference type="InterPro" id="IPR012902">
    <property type="entry name" value="N_methyl_site"/>
</dbReference>
<keyword evidence="2" id="KW-0812">Transmembrane</keyword>
<name>A0A1P8U827_9MICO</name>
<dbReference type="Pfam" id="PF07963">
    <property type="entry name" value="N_methyl"/>
    <property type="match status" value="1"/>
</dbReference>
<dbReference type="RefSeq" id="WP_076690581.1">
    <property type="nucleotide sequence ID" value="NZ_CP018762.1"/>
</dbReference>
<evidence type="ECO:0000256" key="2">
    <source>
        <dbReference type="SAM" id="Phobius"/>
    </source>
</evidence>
<dbReference type="SUPFAM" id="SSF54523">
    <property type="entry name" value="Pili subunits"/>
    <property type="match status" value="1"/>
</dbReference>
<feature type="compositionally biased region" description="Polar residues" evidence="1">
    <location>
        <begin position="1"/>
        <end position="14"/>
    </location>
</feature>
<feature type="transmembrane region" description="Helical" evidence="2">
    <location>
        <begin position="44"/>
        <end position="65"/>
    </location>
</feature>
<sequence length="347" mass="35654">MARTASRTTPNLGSQPLRGADFGRAHSSVVLGEDVRDRRRGFTIVELLIVVVVIAILAAITIVAYNGITNRAKATAAATAAEQAAKRVMTYAISNAENYPASLSDAGISDGSATYQYRVDNSTSPKTFCLTATTQNVSYWVSSTATTPTPGACAGHGVNGGGTITNLARMPIASESWAHGMGTSGSGSRSVVSDARFPGGIAYQLTWSTAPTSSSSLYVSEVATIPCVIGQQYSLYVRYAPSWSGAIPSFYLNGPGTGVVGTVVSRGDGTYEARANWTATGACTSSFIPFLSLAGSSALPSATSTLRVGGFMVVADQSGTVVYADGDSAGWVWNGSTNSSTSTGPAL</sequence>
<keyword evidence="2" id="KW-0472">Membrane</keyword>
<gene>
    <name evidence="3" type="ORF">BOH66_08435</name>
</gene>
<evidence type="ECO:0000256" key="1">
    <source>
        <dbReference type="SAM" id="MobiDB-lite"/>
    </source>
</evidence>
<proteinExistence type="predicted"/>
<dbReference type="PANTHER" id="PTHR30093">
    <property type="entry name" value="GENERAL SECRETION PATHWAY PROTEIN G"/>
    <property type="match status" value="1"/>
</dbReference>
<accession>A0A1P8U827</accession>
<dbReference type="InterPro" id="IPR045584">
    <property type="entry name" value="Pilin-like"/>
</dbReference>
<evidence type="ECO:0008006" key="5">
    <source>
        <dbReference type="Google" id="ProtNLM"/>
    </source>
</evidence>
<dbReference type="EMBL" id="CP018762">
    <property type="protein sequence ID" value="APZ34267.1"/>
    <property type="molecule type" value="Genomic_DNA"/>
</dbReference>
<dbReference type="Gene3D" id="3.30.700.10">
    <property type="entry name" value="Glycoprotein, Type 4 Pilin"/>
    <property type="match status" value="1"/>
</dbReference>
<dbReference type="Proteomes" id="UP000187185">
    <property type="component" value="Chromosome"/>
</dbReference>
<keyword evidence="2" id="KW-1133">Transmembrane helix</keyword>
<reference evidence="3 4" key="1">
    <citation type="submission" date="2016-12" db="EMBL/GenBank/DDBJ databases">
        <title>Complete genome sequence of Microbacterium aurum KACC 15219.</title>
        <authorList>
            <person name="Jung Y."/>
            <person name="Shin J.-H."/>
            <person name="Lee Y.-J."/>
            <person name="Yi H."/>
            <person name="Bahn Y.-S."/>
            <person name="Kim J.F."/>
            <person name="Lee D.-W."/>
        </authorList>
    </citation>
    <scope>NUCLEOTIDE SEQUENCE [LARGE SCALE GENOMIC DNA]</scope>
    <source>
        <strain evidence="3 4">KACC 15219</strain>
    </source>
</reference>
<organism evidence="3 4">
    <name type="scientific">Microbacterium aurum</name>
    <dbReference type="NCBI Taxonomy" id="36805"/>
    <lineage>
        <taxon>Bacteria</taxon>
        <taxon>Bacillati</taxon>
        <taxon>Actinomycetota</taxon>
        <taxon>Actinomycetes</taxon>
        <taxon>Micrococcales</taxon>
        <taxon>Microbacteriaceae</taxon>
        <taxon>Microbacterium</taxon>
    </lineage>
</organism>
<dbReference type="KEGG" id="maur:BOH66_08435"/>
<evidence type="ECO:0000313" key="3">
    <source>
        <dbReference type="EMBL" id="APZ34267.1"/>
    </source>
</evidence>
<evidence type="ECO:0000313" key="4">
    <source>
        <dbReference type="Proteomes" id="UP000187185"/>
    </source>
</evidence>
<protein>
    <recommendedName>
        <fullName evidence="5">Prepilin-type N-terminal cleavage/methylation domain-containing protein</fullName>
    </recommendedName>
</protein>
<keyword evidence="4" id="KW-1185">Reference proteome</keyword>